<sequence>MVHAGMVSTMSASKYTKVSFFPPTVLPHPFSLVRRLLSTLTHPPNIQRPRSSTLCPPSLLSALHPPSVYHPPSALPPPSVHHPITHPPRVDKSTCPPVGSPADPRAWSSCPRFATVDHQPPSTNGLTPLLNEQTKAMRQGSEDGLGARPSSPILVVYSRQPSSALDLARNRPPPPSLNIALSEFVGGVSSSMASADVMFPPVLETSSILPRFPPETIVRPPQPSSVLAHPPSSNPSPSVLIRLSFLVRRRRMQPTSLVGGERQSESGVS</sequence>
<feature type="region of interest" description="Disordered" evidence="1">
    <location>
        <begin position="214"/>
        <end position="235"/>
    </location>
</feature>
<evidence type="ECO:0000256" key="1">
    <source>
        <dbReference type="SAM" id="MobiDB-lite"/>
    </source>
</evidence>
<dbReference type="EMBL" id="MU155353">
    <property type="protein sequence ID" value="KAF9474975.1"/>
    <property type="molecule type" value="Genomic_DNA"/>
</dbReference>
<name>A0A9P5YUI0_9AGAR</name>
<evidence type="ECO:0000313" key="3">
    <source>
        <dbReference type="Proteomes" id="UP000807469"/>
    </source>
</evidence>
<dbReference type="AlphaFoldDB" id="A0A9P5YUI0"/>
<comment type="caution">
    <text evidence="2">The sequence shown here is derived from an EMBL/GenBank/DDBJ whole genome shotgun (WGS) entry which is preliminary data.</text>
</comment>
<proteinExistence type="predicted"/>
<protein>
    <submittedName>
        <fullName evidence="2">Uncharacterized protein</fullName>
    </submittedName>
</protein>
<evidence type="ECO:0000313" key="2">
    <source>
        <dbReference type="EMBL" id="KAF9474975.1"/>
    </source>
</evidence>
<dbReference type="Proteomes" id="UP000807469">
    <property type="component" value="Unassembled WGS sequence"/>
</dbReference>
<accession>A0A9P5YUI0</accession>
<gene>
    <name evidence="2" type="ORF">BDN70DRAFT_898553</name>
</gene>
<keyword evidence="3" id="KW-1185">Reference proteome</keyword>
<organism evidence="2 3">
    <name type="scientific">Pholiota conissans</name>
    <dbReference type="NCBI Taxonomy" id="109636"/>
    <lineage>
        <taxon>Eukaryota</taxon>
        <taxon>Fungi</taxon>
        <taxon>Dikarya</taxon>
        <taxon>Basidiomycota</taxon>
        <taxon>Agaricomycotina</taxon>
        <taxon>Agaricomycetes</taxon>
        <taxon>Agaricomycetidae</taxon>
        <taxon>Agaricales</taxon>
        <taxon>Agaricineae</taxon>
        <taxon>Strophariaceae</taxon>
        <taxon>Pholiota</taxon>
    </lineage>
</organism>
<reference evidence="2" key="1">
    <citation type="submission" date="2020-11" db="EMBL/GenBank/DDBJ databases">
        <authorList>
            <consortium name="DOE Joint Genome Institute"/>
            <person name="Ahrendt S."/>
            <person name="Riley R."/>
            <person name="Andreopoulos W."/>
            <person name="Labutti K."/>
            <person name="Pangilinan J."/>
            <person name="Ruiz-Duenas F.J."/>
            <person name="Barrasa J.M."/>
            <person name="Sanchez-Garcia M."/>
            <person name="Camarero S."/>
            <person name="Miyauchi S."/>
            <person name="Serrano A."/>
            <person name="Linde D."/>
            <person name="Babiker R."/>
            <person name="Drula E."/>
            <person name="Ayuso-Fernandez I."/>
            <person name="Pacheco R."/>
            <person name="Padilla G."/>
            <person name="Ferreira P."/>
            <person name="Barriuso J."/>
            <person name="Kellner H."/>
            <person name="Castanera R."/>
            <person name="Alfaro M."/>
            <person name="Ramirez L."/>
            <person name="Pisabarro A.G."/>
            <person name="Kuo A."/>
            <person name="Tritt A."/>
            <person name="Lipzen A."/>
            <person name="He G."/>
            <person name="Yan M."/>
            <person name="Ng V."/>
            <person name="Cullen D."/>
            <person name="Martin F."/>
            <person name="Rosso M.-N."/>
            <person name="Henrissat B."/>
            <person name="Hibbett D."/>
            <person name="Martinez A.T."/>
            <person name="Grigoriev I.V."/>
        </authorList>
    </citation>
    <scope>NUCLEOTIDE SEQUENCE</scope>
    <source>
        <strain evidence="2">CIRM-BRFM 674</strain>
    </source>
</reference>